<name>A0A382DJW0_9ZZZZ</name>
<sequence length="69" mass="7984">MYGQECHYIPRKLMTSRTIMREVTESRFDQAFPLEAYLMNVDGYAGQGDILTKFGIRVTTEATFVISRE</sequence>
<accession>A0A382DJW0</accession>
<evidence type="ECO:0000313" key="1">
    <source>
        <dbReference type="EMBL" id="SVB37903.1"/>
    </source>
</evidence>
<dbReference type="Pfam" id="PF11649">
    <property type="entry name" value="T4_neck-protein"/>
    <property type="match status" value="1"/>
</dbReference>
<proteinExistence type="predicted"/>
<dbReference type="InterPro" id="IPR021674">
    <property type="entry name" value="Phage_T4_Gp14_neck-protein"/>
</dbReference>
<protein>
    <submittedName>
        <fullName evidence="1">Uncharacterized protein</fullName>
    </submittedName>
</protein>
<dbReference type="AlphaFoldDB" id="A0A382DJW0"/>
<feature type="non-terminal residue" evidence="1">
    <location>
        <position position="69"/>
    </location>
</feature>
<dbReference type="EMBL" id="UINC01039435">
    <property type="protein sequence ID" value="SVB37903.1"/>
    <property type="molecule type" value="Genomic_DNA"/>
</dbReference>
<organism evidence="1">
    <name type="scientific">marine metagenome</name>
    <dbReference type="NCBI Taxonomy" id="408172"/>
    <lineage>
        <taxon>unclassified sequences</taxon>
        <taxon>metagenomes</taxon>
        <taxon>ecological metagenomes</taxon>
    </lineage>
</organism>
<reference evidence="1" key="1">
    <citation type="submission" date="2018-05" db="EMBL/GenBank/DDBJ databases">
        <authorList>
            <person name="Lanie J.A."/>
            <person name="Ng W.-L."/>
            <person name="Kazmierczak K.M."/>
            <person name="Andrzejewski T.M."/>
            <person name="Davidsen T.M."/>
            <person name="Wayne K.J."/>
            <person name="Tettelin H."/>
            <person name="Glass J.I."/>
            <person name="Rusch D."/>
            <person name="Podicherti R."/>
            <person name="Tsui H.-C.T."/>
            <person name="Winkler M.E."/>
        </authorList>
    </citation>
    <scope>NUCLEOTIDE SEQUENCE</scope>
</reference>
<gene>
    <name evidence="1" type="ORF">METZ01_LOCUS190757</name>
</gene>